<evidence type="ECO:0000313" key="2">
    <source>
        <dbReference type="Proteomes" id="UP001595796"/>
    </source>
</evidence>
<gene>
    <name evidence="1" type="ORF">ACFPFW_15085</name>
</gene>
<proteinExistence type="predicted"/>
<dbReference type="RefSeq" id="WP_114958065.1">
    <property type="nucleotide sequence ID" value="NZ_JBHSJF010000006.1"/>
</dbReference>
<reference evidence="2" key="1">
    <citation type="journal article" date="2019" name="Int. J. Syst. Evol. Microbiol.">
        <title>The Global Catalogue of Microorganisms (GCM) 10K type strain sequencing project: providing services to taxonomists for standard genome sequencing and annotation.</title>
        <authorList>
            <consortium name="The Broad Institute Genomics Platform"/>
            <consortium name="The Broad Institute Genome Sequencing Center for Infectious Disease"/>
            <person name="Wu L."/>
            <person name="Ma J."/>
        </authorList>
    </citation>
    <scope>NUCLEOTIDE SEQUENCE [LARGE SCALE GENOMIC DNA]</scope>
    <source>
        <strain evidence="2">CGMCC 1.16444</strain>
    </source>
</reference>
<accession>A0ABV9Z767</accession>
<name>A0ABV9Z767_9HYPH</name>
<evidence type="ECO:0000313" key="1">
    <source>
        <dbReference type="EMBL" id="MFC5069340.1"/>
    </source>
</evidence>
<dbReference type="Proteomes" id="UP001595796">
    <property type="component" value="Unassembled WGS sequence"/>
</dbReference>
<sequence length="76" mass="8447">MLGSKTATTPYSVHFFKRVCNDVGREAKVLQRTIHVPAAASSEAAIDMARTEMTTTHRTPHFLVDMMEVEVAELVN</sequence>
<protein>
    <submittedName>
        <fullName evidence="1">Uncharacterized protein</fullName>
    </submittedName>
</protein>
<comment type="caution">
    <text evidence="1">The sequence shown here is derived from an EMBL/GenBank/DDBJ whole genome shotgun (WGS) entry which is preliminary data.</text>
</comment>
<dbReference type="EMBL" id="JBHSJF010000006">
    <property type="protein sequence ID" value="MFC5069340.1"/>
    <property type="molecule type" value="Genomic_DNA"/>
</dbReference>
<keyword evidence="2" id="KW-1185">Reference proteome</keyword>
<organism evidence="1 2">
    <name type="scientific">Flaviflagellibacter deserti</name>
    <dbReference type="NCBI Taxonomy" id="2267266"/>
    <lineage>
        <taxon>Bacteria</taxon>
        <taxon>Pseudomonadati</taxon>
        <taxon>Pseudomonadota</taxon>
        <taxon>Alphaproteobacteria</taxon>
        <taxon>Hyphomicrobiales</taxon>
        <taxon>Flaviflagellibacter</taxon>
    </lineage>
</organism>